<proteinExistence type="predicted"/>
<dbReference type="SUPFAM" id="SSF64288">
    <property type="entry name" value="Chorismate lyase-like"/>
    <property type="match status" value="1"/>
</dbReference>
<accession>A0A977PYK0</accession>
<dbReference type="EMBL" id="CP073041">
    <property type="protein sequence ID" value="UXE63837.1"/>
    <property type="molecule type" value="Genomic_DNA"/>
</dbReference>
<protein>
    <submittedName>
        <fullName evidence="1">Chorismate pyruvate-lyase family protein</fullName>
    </submittedName>
</protein>
<dbReference type="AlphaFoldDB" id="A0A977PYK0"/>
<dbReference type="Proteomes" id="UP001065613">
    <property type="component" value="Chromosome"/>
</dbReference>
<dbReference type="Gene3D" id="3.40.1410.10">
    <property type="entry name" value="Chorismate lyase-like"/>
    <property type="match status" value="1"/>
</dbReference>
<keyword evidence="1" id="KW-0670">Pyruvate</keyword>
<gene>
    <name evidence="1" type="ORF">KA717_15545</name>
</gene>
<evidence type="ECO:0000313" key="1">
    <source>
        <dbReference type="EMBL" id="UXE63837.1"/>
    </source>
</evidence>
<name>A0A977PYK0_9CYAN</name>
<dbReference type="InterPro" id="IPR002800">
    <property type="entry name" value="Rv2949c-like"/>
</dbReference>
<dbReference type="Pfam" id="PF01947">
    <property type="entry name" value="Rv2949c-like"/>
    <property type="match status" value="1"/>
</dbReference>
<dbReference type="InterPro" id="IPR028978">
    <property type="entry name" value="Chorismate_lyase_/UTRA_dom_sf"/>
</dbReference>
<dbReference type="KEGG" id="wna:KA717_15545"/>
<reference evidence="1" key="1">
    <citation type="submission" date="2021-04" db="EMBL/GenBank/DDBJ databases">
        <title>Genome sequence of Woronichinia naegeliana from Washington state freshwater lake bloom.</title>
        <authorList>
            <person name="Dreher T.W."/>
        </authorList>
    </citation>
    <scope>NUCLEOTIDE SEQUENCE</scope>
    <source>
        <strain evidence="1">WA131</strain>
    </source>
</reference>
<sequence length="190" mass="22275">MTSFPEIDQCKIELLQKTLRESPLKLADLSTFQRIILITDGTLTDILEIYLLEKISIFKLSEEIINLTEKIPALNLEEGVNVIKRKIFLQGTISQKNWIYAESMIVPERLDVLFQEQLLNSEKPIGKLWLEYRVETFKEIIDLSQEPAGDLSEYFQINQDEKLFSRTYRVFSQGQPIMMITEKFPESYFI</sequence>
<organism evidence="1">
    <name type="scientific">Woronichinia naegeliana WA131</name>
    <dbReference type="NCBI Taxonomy" id="2824559"/>
    <lineage>
        <taxon>Bacteria</taxon>
        <taxon>Bacillati</taxon>
        <taxon>Cyanobacteriota</taxon>
        <taxon>Cyanophyceae</taxon>
        <taxon>Synechococcales</taxon>
        <taxon>Coelosphaeriaceae</taxon>
        <taxon>Woronichinia</taxon>
    </lineage>
</organism>